<feature type="region of interest" description="Disordered" evidence="1">
    <location>
        <begin position="241"/>
        <end position="267"/>
    </location>
</feature>
<evidence type="ECO:0000256" key="1">
    <source>
        <dbReference type="SAM" id="MobiDB-lite"/>
    </source>
</evidence>
<organism evidence="2 3">
    <name type="scientific">Ectocarpus siliculosus</name>
    <name type="common">Brown alga</name>
    <name type="synonym">Conferva siliculosa</name>
    <dbReference type="NCBI Taxonomy" id="2880"/>
    <lineage>
        <taxon>Eukaryota</taxon>
        <taxon>Sar</taxon>
        <taxon>Stramenopiles</taxon>
        <taxon>Ochrophyta</taxon>
        <taxon>PX clade</taxon>
        <taxon>Phaeophyceae</taxon>
        <taxon>Ectocarpales</taxon>
        <taxon>Ectocarpaceae</taxon>
        <taxon>Ectocarpus</taxon>
    </lineage>
</organism>
<proteinExistence type="predicted"/>
<protein>
    <submittedName>
        <fullName evidence="2">Uncharacterized protein</fullName>
    </submittedName>
</protein>
<dbReference type="Proteomes" id="UP000002630">
    <property type="component" value="Unassembled WGS sequence"/>
</dbReference>
<evidence type="ECO:0000313" key="2">
    <source>
        <dbReference type="EMBL" id="CBJ27399.1"/>
    </source>
</evidence>
<dbReference type="OrthoDB" id="10347017at2759"/>
<dbReference type="AlphaFoldDB" id="D7G5W1"/>
<sequence length="267" mass="29909">MSAIEHKLGEERAEENYLDYTNLRMAWYPSGSKENDSHTCTTDLVSRKPHSTSVVIHLFDQVTDTIASGFQVAYSCRSNTSDTHMFTDIALALTETKKLDGTTERSYRADTIYSYPYVSDQVGENISSITRPYAFIDLRIKQGPNSLETITEDAPVTIGELLGDIGGFWDILLLLWPVFFVVVSQEEPTLKPRNFRKSLQRGTGRVTKCNCCTRSGTEQVEMTARGDFGTPTAIRNNRTSVDVSGCFSGRPREQDRPRRTSSYSSAV</sequence>
<gene>
    <name evidence="2" type="ORF">Esi_0068_0052</name>
</gene>
<name>D7G5W1_ECTSI</name>
<accession>D7G5W1</accession>
<dbReference type="InParanoid" id="D7G5W1"/>
<dbReference type="EMBL" id="FN649760">
    <property type="protein sequence ID" value="CBJ27399.1"/>
    <property type="molecule type" value="Genomic_DNA"/>
</dbReference>
<reference evidence="2 3" key="1">
    <citation type="journal article" date="2010" name="Nature">
        <title>The Ectocarpus genome and the independent evolution of multicellularity in brown algae.</title>
        <authorList>
            <person name="Cock J.M."/>
            <person name="Sterck L."/>
            <person name="Rouze P."/>
            <person name="Scornet D."/>
            <person name="Allen A.E."/>
            <person name="Amoutzias G."/>
            <person name="Anthouard V."/>
            <person name="Artiguenave F."/>
            <person name="Aury J.M."/>
            <person name="Badger J.H."/>
            <person name="Beszteri B."/>
            <person name="Billiau K."/>
            <person name="Bonnet E."/>
            <person name="Bothwell J.H."/>
            <person name="Bowler C."/>
            <person name="Boyen C."/>
            <person name="Brownlee C."/>
            <person name="Carrano C.J."/>
            <person name="Charrier B."/>
            <person name="Cho G.Y."/>
            <person name="Coelho S.M."/>
            <person name="Collen J."/>
            <person name="Corre E."/>
            <person name="Da Silva C."/>
            <person name="Delage L."/>
            <person name="Delaroque N."/>
            <person name="Dittami S.M."/>
            <person name="Doulbeau S."/>
            <person name="Elias M."/>
            <person name="Farnham G."/>
            <person name="Gachon C.M."/>
            <person name="Gschloessl B."/>
            <person name="Heesch S."/>
            <person name="Jabbari K."/>
            <person name="Jubin C."/>
            <person name="Kawai H."/>
            <person name="Kimura K."/>
            <person name="Kloareg B."/>
            <person name="Kupper F.C."/>
            <person name="Lang D."/>
            <person name="Le Bail A."/>
            <person name="Leblanc C."/>
            <person name="Lerouge P."/>
            <person name="Lohr M."/>
            <person name="Lopez P.J."/>
            <person name="Martens C."/>
            <person name="Maumus F."/>
            <person name="Michel G."/>
            <person name="Miranda-Saavedra D."/>
            <person name="Morales J."/>
            <person name="Moreau H."/>
            <person name="Motomura T."/>
            <person name="Nagasato C."/>
            <person name="Napoli C.A."/>
            <person name="Nelson D.R."/>
            <person name="Nyvall-Collen P."/>
            <person name="Peters A.F."/>
            <person name="Pommier C."/>
            <person name="Potin P."/>
            <person name="Poulain J."/>
            <person name="Quesneville H."/>
            <person name="Read B."/>
            <person name="Rensing S.A."/>
            <person name="Ritter A."/>
            <person name="Rousvoal S."/>
            <person name="Samanta M."/>
            <person name="Samson G."/>
            <person name="Schroeder D.C."/>
            <person name="Segurens B."/>
            <person name="Strittmatter M."/>
            <person name="Tonon T."/>
            <person name="Tregear J.W."/>
            <person name="Valentin K."/>
            <person name="von Dassow P."/>
            <person name="Yamagishi T."/>
            <person name="Van de Peer Y."/>
            <person name="Wincker P."/>
        </authorList>
    </citation>
    <scope>NUCLEOTIDE SEQUENCE [LARGE SCALE GENOMIC DNA]</scope>
    <source>
        <strain evidence="3">Ec32 / CCAP1310/4</strain>
    </source>
</reference>
<keyword evidence="3" id="KW-1185">Reference proteome</keyword>
<evidence type="ECO:0000313" key="3">
    <source>
        <dbReference type="Proteomes" id="UP000002630"/>
    </source>
</evidence>